<gene>
    <name evidence="1" type="ORF">Goari_002801</name>
</gene>
<name>A0A7J8Y9K1_GOSAI</name>
<comment type="caution">
    <text evidence="1">The sequence shown here is derived from an EMBL/GenBank/DDBJ whole genome shotgun (WGS) entry which is preliminary data.</text>
</comment>
<sequence length="51" mass="5902">MTKKNLLLLQFGHYGMLEINSSIKEFQKVLMMSLPLLKVMAENIGSIQFSW</sequence>
<dbReference type="AlphaFoldDB" id="A0A7J8Y9K1"/>
<dbReference type="EMBL" id="JABFAA010000011">
    <property type="protein sequence ID" value="MBA0696227.1"/>
    <property type="molecule type" value="Genomic_DNA"/>
</dbReference>
<dbReference type="Proteomes" id="UP000593577">
    <property type="component" value="Unassembled WGS sequence"/>
</dbReference>
<reference evidence="1 2" key="1">
    <citation type="journal article" date="2019" name="Genome Biol. Evol.">
        <title>Insights into the evolution of the New World diploid cottons (Gossypium, subgenus Houzingenia) based on genome sequencing.</title>
        <authorList>
            <person name="Grover C.E."/>
            <person name="Arick M.A. 2nd"/>
            <person name="Thrash A."/>
            <person name="Conover J.L."/>
            <person name="Sanders W.S."/>
            <person name="Peterson D.G."/>
            <person name="Frelichowski J.E."/>
            <person name="Scheffler J.A."/>
            <person name="Scheffler B.E."/>
            <person name="Wendel J.F."/>
        </authorList>
    </citation>
    <scope>NUCLEOTIDE SEQUENCE [LARGE SCALE GENOMIC DNA]</scope>
    <source>
        <strain evidence="1">185</strain>
        <tissue evidence="1">Leaf</tissue>
    </source>
</reference>
<keyword evidence="2" id="KW-1185">Reference proteome</keyword>
<evidence type="ECO:0000313" key="2">
    <source>
        <dbReference type="Proteomes" id="UP000593577"/>
    </source>
</evidence>
<evidence type="ECO:0000313" key="1">
    <source>
        <dbReference type="EMBL" id="MBA0696227.1"/>
    </source>
</evidence>
<accession>A0A7J8Y9K1</accession>
<proteinExistence type="predicted"/>
<organism evidence="1 2">
    <name type="scientific">Gossypium aridum</name>
    <name type="common">American cotton</name>
    <name type="synonym">Erioxylum aridum</name>
    <dbReference type="NCBI Taxonomy" id="34290"/>
    <lineage>
        <taxon>Eukaryota</taxon>
        <taxon>Viridiplantae</taxon>
        <taxon>Streptophyta</taxon>
        <taxon>Embryophyta</taxon>
        <taxon>Tracheophyta</taxon>
        <taxon>Spermatophyta</taxon>
        <taxon>Magnoliopsida</taxon>
        <taxon>eudicotyledons</taxon>
        <taxon>Gunneridae</taxon>
        <taxon>Pentapetalae</taxon>
        <taxon>rosids</taxon>
        <taxon>malvids</taxon>
        <taxon>Malvales</taxon>
        <taxon>Malvaceae</taxon>
        <taxon>Malvoideae</taxon>
        <taxon>Gossypium</taxon>
    </lineage>
</organism>
<protein>
    <submittedName>
        <fullName evidence="1">Uncharacterized protein</fullName>
    </submittedName>
</protein>